<evidence type="ECO:0000313" key="2">
    <source>
        <dbReference type="Proteomes" id="UP000736328"/>
    </source>
</evidence>
<dbReference type="EMBL" id="JACQXR010000152">
    <property type="protein sequence ID" value="MBI4727728.1"/>
    <property type="molecule type" value="Genomic_DNA"/>
</dbReference>
<dbReference type="Proteomes" id="UP000736328">
    <property type="component" value="Unassembled WGS sequence"/>
</dbReference>
<comment type="caution">
    <text evidence="1">The sequence shown here is derived from an EMBL/GenBank/DDBJ whole genome shotgun (WGS) entry which is preliminary data.</text>
</comment>
<evidence type="ECO:0008006" key="3">
    <source>
        <dbReference type="Google" id="ProtNLM"/>
    </source>
</evidence>
<accession>A0A933ML70</accession>
<protein>
    <recommendedName>
        <fullName evidence="3">DUF4398 domain-containing protein</fullName>
    </recommendedName>
</protein>
<proteinExistence type="predicted"/>
<name>A0A933ML70_UNCT6</name>
<reference evidence="1" key="1">
    <citation type="submission" date="2020-07" db="EMBL/GenBank/DDBJ databases">
        <title>Huge and variable diversity of episymbiotic CPR bacteria and DPANN archaea in groundwater ecosystems.</title>
        <authorList>
            <person name="He C.Y."/>
            <person name="Keren R."/>
            <person name="Whittaker M."/>
            <person name="Farag I.F."/>
            <person name="Doudna J."/>
            <person name="Cate J.H.D."/>
            <person name="Banfield J.F."/>
        </authorList>
    </citation>
    <scope>NUCLEOTIDE SEQUENCE</scope>
    <source>
        <strain evidence="1">NC_groundwater_1520_Pr4_B-0.1um_53_5</strain>
    </source>
</reference>
<evidence type="ECO:0000313" key="1">
    <source>
        <dbReference type="EMBL" id="MBI4727728.1"/>
    </source>
</evidence>
<dbReference type="AlphaFoldDB" id="A0A933ML70"/>
<gene>
    <name evidence="1" type="ORF">HY768_11015</name>
</gene>
<sequence length="180" mass="19421">MPGCCWLFFASLSKTPAQLAIKASEEALNPVRTEAAKFVPEQLAAIEAMLKSARQSFEKGDYKAAITTAKDLPLKIKDLATAIEAKKAELPQDWQALTDEMPKLITATQSAVNRARGVDKTVLAEAKTAVDGMPEAWKQAQDAFKAGNLFEAVTKAAGIKEQAAKIMADLGEKQVETVKK</sequence>
<organism evidence="1 2">
    <name type="scientific">candidate division TA06 bacterium</name>
    <dbReference type="NCBI Taxonomy" id="2250710"/>
    <lineage>
        <taxon>Bacteria</taxon>
        <taxon>Bacteria division TA06</taxon>
    </lineage>
</organism>